<comment type="caution">
    <text evidence="2">The sequence shown here is derived from an EMBL/GenBank/DDBJ whole genome shotgun (WGS) entry which is preliminary data.</text>
</comment>
<gene>
    <name evidence="2" type="ORF">KFE25_000649</name>
</gene>
<evidence type="ECO:0000256" key="1">
    <source>
        <dbReference type="SAM" id="MobiDB-lite"/>
    </source>
</evidence>
<protein>
    <submittedName>
        <fullName evidence="2">Uncharacterized protein</fullName>
    </submittedName>
</protein>
<dbReference type="OrthoDB" id="10578079at2759"/>
<dbReference type="EMBL" id="JAGTXO010000006">
    <property type="protein sequence ID" value="KAG8467333.1"/>
    <property type="molecule type" value="Genomic_DNA"/>
</dbReference>
<evidence type="ECO:0000313" key="3">
    <source>
        <dbReference type="Proteomes" id="UP000751190"/>
    </source>
</evidence>
<organism evidence="2 3">
    <name type="scientific">Diacronema lutheri</name>
    <name type="common">Unicellular marine alga</name>
    <name type="synonym">Monochrysis lutheri</name>
    <dbReference type="NCBI Taxonomy" id="2081491"/>
    <lineage>
        <taxon>Eukaryota</taxon>
        <taxon>Haptista</taxon>
        <taxon>Haptophyta</taxon>
        <taxon>Pavlovophyceae</taxon>
        <taxon>Pavlovales</taxon>
        <taxon>Pavlovaceae</taxon>
        <taxon>Diacronema</taxon>
    </lineage>
</organism>
<dbReference type="Proteomes" id="UP000751190">
    <property type="component" value="Unassembled WGS sequence"/>
</dbReference>
<feature type="region of interest" description="Disordered" evidence="1">
    <location>
        <begin position="260"/>
        <end position="299"/>
    </location>
</feature>
<keyword evidence="3" id="KW-1185">Reference proteome</keyword>
<feature type="compositionally biased region" description="Low complexity" evidence="1">
    <location>
        <begin position="60"/>
        <end position="77"/>
    </location>
</feature>
<sequence>MPGAPWLFSEAEYVTEVRSAGESSRARGKQFGMAVPRTGQTGSNWSSVDDRQRAEAPLNALGDGAARSALRGAAARRAGAHEPPRWVPTNPSRRPSGPGSFEGTFRGRPYKYIAPEVETRGPPPRLLHNPPQMLSRAPSTGGPGTAGREMSAYPYMSDAPPPTEPRAPHRAAEPRGFVAGRPRAAAAADANVYSMDAFRPPAAAQRRATVVAGARDAAPPPPPSVAAGGFARLGPEWKPSPSGRTVLAAGVGAYPAYRSDVPAGAAGPSEAAQRQAPVNGRRAGAKSFGPAGVAGTGPFGRARAYVSTTAAP</sequence>
<reference evidence="2" key="1">
    <citation type="submission" date="2021-05" db="EMBL/GenBank/DDBJ databases">
        <title>The genome of the haptophyte Pavlova lutheri (Diacronema luteri, Pavlovales) - a model for lipid biosynthesis in eukaryotic algae.</title>
        <authorList>
            <person name="Hulatt C.J."/>
            <person name="Posewitz M.C."/>
        </authorList>
    </citation>
    <scope>NUCLEOTIDE SEQUENCE</scope>
    <source>
        <strain evidence="2">NIVA-4/92</strain>
    </source>
</reference>
<dbReference type="AlphaFoldDB" id="A0A8J6CH36"/>
<feature type="region of interest" description="Disordered" evidence="1">
    <location>
        <begin position="18"/>
        <end position="170"/>
    </location>
</feature>
<evidence type="ECO:0000313" key="2">
    <source>
        <dbReference type="EMBL" id="KAG8467333.1"/>
    </source>
</evidence>
<feature type="region of interest" description="Disordered" evidence="1">
    <location>
        <begin position="209"/>
        <end position="230"/>
    </location>
</feature>
<accession>A0A8J6CH36</accession>
<name>A0A8J6CH36_DIALT</name>
<proteinExistence type="predicted"/>
<feature type="compositionally biased region" description="Polar residues" evidence="1">
    <location>
        <begin position="38"/>
        <end position="47"/>
    </location>
</feature>